<dbReference type="InterPro" id="IPR029752">
    <property type="entry name" value="D-isomer_DH_CS1"/>
</dbReference>
<dbReference type="EC" id="1.1.1.95" evidence="5"/>
<accession>A0ABY5P5A9</accession>
<feature type="domain" description="ACT" evidence="15">
    <location>
        <begin position="315"/>
        <end position="388"/>
    </location>
</feature>
<evidence type="ECO:0000256" key="12">
    <source>
        <dbReference type="ARBA" id="ARBA00048126"/>
    </source>
</evidence>
<comment type="function">
    <text evidence="1">Catalyzes the reversible oxidation of 3-phospho-D-glycerate to 3-phosphonooxypyruvate, the first step of the phosphorylated L-serine biosynthesis pathway. Also catalyzes the reversible oxidation of 2-hydroxyglutarate to 2-oxoglutarate.</text>
</comment>
<evidence type="ECO:0000256" key="11">
    <source>
        <dbReference type="ARBA" id="ARBA00030455"/>
    </source>
</evidence>
<dbReference type="SUPFAM" id="SSF51735">
    <property type="entry name" value="NAD(P)-binding Rossmann-fold domains"/>
    <property type="match status" value="1"/>
</dbReference>
<dbReference type="InterPro" id="IPR050857">
    <property type="entry name" value="D-2-hydroxyacid_DH"/>
</dbReference>
<dbReference type="InterPro" id="IPR002912">
    <property type="entry name" value="ACT_dom"/>
</dbReference>
<evidence type="ECO:0000256" key="4">
    <source>
        <dbReference type="ARBA" id="ARBA00013001"/>
    </source>
</evidence>
<evidence type="ECO:0000313" key="17">
    <source>
        <dbReference type="Proteomes" id="UP001315967"/>
    </source>
</evidence>
<keyword evidence="8 14" id="KW-0560">Oxidoreductase</keyword>
<evidence type="ECO:0000256" key="13">
    <source>
        <dbReference type="ARBA" id="ARBA00048731"/>
    </source>
</evidence>
<dbReference type="PROSITE" id="PS00065">
    <property type="entry name" value="D_2_HYDROXYACID_DH_1"/>
    <property type="match status" value="1"/>
</dbReference>
<dbReference type="SUPFAM" id="SSF52283">
    <property type="entry name" value="Formate/glycerate dehydrogenase catalytic domain-like"/>
    <property type="match status" value="1"/>
</dbReference>
<keyword evidence="7" id="KW-0028">Amino-acid biosynthesis</keyword>
<dbReference type="InterPro" id="IPR006139">
    <property type="entry name" value="D-isomer_2_OHA_DH_cat_dom"/>
</dbReference>
<proteinExistence type="inferred from homology"/>
<keyword evidence="17" id="KW-1185">Reference proteome</keyword>
<evidence type="ECO:0000256" key="2">
    <source>
        <dbReference type="ARBA" id="ARBA00005216"/>
    </source>
</evidence>
<evidence type="ECO:0000256" key="10">
    <source>
        <dbReference type="ARBA" id="ARBA00023299"/>
    </source>
</evidence>
<evidence type="ECO:0000256" key="7">
    <source>
        <dbReference type="ARBA" id="ARBA00022605"/>
    </source>
</evidence>
<dbReference type="Pfam" id="PF02826">
    <property type="entry name" value="2-Hacid_dh_C"/>
    <property type="match status" value="1"/>
</dbReference>
<dbReference type="PROSITE" id="PS00670">
    <property type="entry name" value="D_2_HYDROXYACID_DH_2"/>
    <property type="match status" value="1"/>
</dbReference>
<comment type="catalytic activity">
    <reaction evidence="12">
        <text>(R)-2-hydroxyglutarate + NAD(+) = 2-oxoglutarate + NADH + H(+)</text>
        <dbReference type="Rhea" id="RHEA:49612"/>
        <dbReference type="ChEBI" id="CHEBI:15378"/>
        <dbReference type="ChEBI" id="CHEBI:15801"/>
        <dbReference type="ChEBI" id="CHEBI:16810"/>
        <dbReference type="ChEBI" id="CHEBI:57540"/>
        <dbReference type="ChEBI" id="CHEBI:57945"/>
        <dbReference type="EC" id="1.1.1.399"/>
    </reaction>
</comment>
<comment type="similarity">
    <text evidence="3 14">Belongs to the D-isomer specific 2-hydroxyacid dehydrogenase family.</text>
</comment>
<dbReference type="Gene3D" id="3.30.70.260">
    <property type="match status" value="1"/>
</dbReference>
<evidence type="ECO:0000256" key="6">
    <source>
        <dbReference type="ARBA" id="ARBA00021582"/>
    </source>
</evidence>
<sequence length="388" mass="43566">MDIRVYNKIADEGLDILKNKGFTLNETNNPEGIILRSEELNDLEFNDNLVAIARAGAGVNNIPIQRAIENGIVVFNTPGANANAVNELVFTSMVMAIRHMRFANQWVHTLVGEDIPKQVEAGKKQFKGSEIKGKTIGVIGLGSIGHMVGNTAVKLGMHVLGYDPYIKEEAAYRLDPQIQRVTDVQTIYQEADFITIHVPYTQDNHHFIDKKAIDLMKKETILLNFSRAELIDVASVIAALDNKNLRYYLTDFPEEALMNRSDCLLFPHLGASTDEAEKISAQMAANQLSDFILTGNIRYSVNFPNVQMDMETACRLVIVNRNIPNMITLLVTELGEHQINIVHLTNKSRGDYAYTLIDFDEQDPQVLQELKEKIDANENILSARLIRK</sequence>
<evidence type="ECO:0000259" key="15">
    <source>
        <dbReference type="PROSITE" id="PS51671"/>
    </source>
</evidence>
<evidence type="ECO:0000256" key="14">
    <source>
        <dbReference type="RuleBase" id="RU003719"/>
    </source>
</evidence>
<comment type="pathway">
    <text evidence="2">Amino-acid biosynthesis; L-serine biosynthesis; L-serine from 3-phospho-D-glycerate: step 1/3.</text>
</comment>
<dbReference type="Gene3D" id="3.40.50.720">
    <property type="entry name" value="NAD(P)-binding Rossmann-like Domain"/>
    <property type="match status" value="2"/>
</dbReference>
<dbReference type="InterPro" id="IPR045865">
    <property type="entry name" value="ACT-like_dom_sf"/>
</dbReference>
<dbReference type="SUPFAM" id="SSF55021">
    <property type="entry name" value="ACT-like"/>
    <property type="match status" value="1"/>
</dbReference>
<evidence type="ECO:0000256" key="3">
    <source>
        <dbReference type="ARBA" id="ARBA00005854"/>
    </source>
</evidence>
<dbReference type="PANTHER" id="PTHR42789:SF1">
    <property type="entry name" value="D-ISOMER SPECIFIC 2-HYDROXYACID DEHYDROGENASE FAMILY PROTEIN (AFU_ORTHOLOGUE AFUA_6G10090)"/>
    <property type="match status" value="1"/>
</dbReference>
<name>A0ABY5P5A9_9LACT</name>
<dbReference type="InterPro" id="IPR006140">
    <property type="entry name" value="D-isomer_DH_NAD-bd"/>
</dbReference>
<dbReference type="InterPro" id="IPR029753">
    <property type="entry name" value="D-isomer_DH_CS"/>
</dbReference>
<dbReference type="Pfam" id="PF00389">
    <property type="entry name" value="2-Hacid_dh"/>
    <property type="match status" value="1"/>
</dbReference>
<keyword evidence="9" id="KW-0520">NAD</keyword>
<evidence type="ECO:0000313" key="16">
    <source>
        <dbReference type="EMBL" id="UUX33734.1"/>
    </source>
</evidence>
<dbReference type="PANTHER" id="PTHR42789">
    <property type="entry name" value="D-ISOMER SPECIFIC 2-HYDROXYACID DEHYDROGENASE FAMILY PROTEIN (AFU_ORTHOLOGUE AFUA_6G10090)"/>
    <property type="match status" value="1"/>
</dbReference>
<evidence type="ECO:0000256" key="8">
    <source>
        <dbReference type="ARBA" id="ARBA00023002"/>
    </source>
</evidence>
<dbReference type="EMBL" id="CP102453">
    <property type="protein sequence ID" value="UUX33734.1"/>
    <property type="molecule type" value="Genomic_DNA"/>
</dbReference>
<dbReference type="RefSeq" id="WP_313793237.1">
    <property type="nucleotide sequence ID" value="NZ_CP102453.1"/>
</dbReference>
<evidence type="ECO:0000256" key="9">
    <source>
        <dbReference type="ARBA" id="ARBA00023027"/>
    </source>
</evidence>
<reference evidence="16 17" key="1">
    <citation type="submission" date="2022-08" db="EMBL/GenBank/DDBJ databases">
        <title>Aerococcaceae sp. nov isolated from spoiled eye mask.</title>
        <authorList>
            <person name="Zhou G."/>
            <person name="Xie X.-B."/>
            <person name="Shi Q.-S."/>
            <person name="Wang Y.-S."/>
            <person name="Wen X."/>
            <person name="Peng H."/>
            <person name="Yang X.-J."/>
            <person name="Tao H.-B."/>
            <person name="Huang X.-M."/>
        </authorList>
    </citation>
    <scope>NUCLEOTIDE SEQUENCE [LARGE SCALE GENOMIC DNA]</scope>
    <source>
        <strain evidence="17">DM20194951</strain>
    </source>
</reference>
<dbReference type="EC" id="1.1.1.399" evidence="4"/>
<evidence type="ECO:0000256" key="1">
    <source>
        <dbReference type="ARBA" id="ARBA00003800"/>
    </source>
</evidence>
<dbReference type="CDD" id="cd12174">
    <property type="entry name" value="PGDH_like_3"/>
    <property type="match status" value="1"/>
</dbReference>
<protein>
    <recommendedName>
        <fullName evidence="6">D-3-phosphoglycerate dehydrogenase</fullName>
        <ecNumber evidence="4">1.1.1.399</ecNumber>
        <ecNumber evidence="5">1.1.1.95</ecNumber>
    </recommendedName>
    <alternativeName>
        <fullName evidence="11">2-oxoglutarate reductase</fullName>
    </alternativeName>
</protein>
<dbReference type="Proteomes" id="UP001315967">
    <property type="component" value="Chromosome"/>
</dbReference>
<evidence type="ECO:0000256" key="5">
    <source>
        <dbReference type="ARBA" id="ARBA00013143"/>
    </source>
</evidence>
<comment type="catalytic activity">
    <reaction evidence="13">
        <text>(2R)-3-phosphoglycerate + NAD(+) = 3-phosphooxypyruvate + NADH + H(+)</text>
        <dbReference type="Rhea" id="RHEA:12641"/>
        <dbReference type="ChEBI" id="CHEBI:15378"/>
        <dbReference type="ChEBI" id="CHEBI:18110"/>
        <dbReference type="ChEBI" id="CHEBI:57540"/>
        <dbReference type="ChEBI" id="CHEBI:57945"/>
        <dbReference type="ChEBI" id="CHEBI:58272"/>
        <dbReference type="EC" id="1.1.1.95"/>
    </reaction>
</comment>
<organism evidence="16 17">
    <name type="scientific">Fundicoccus culcitae</name>
    <dbReference type="NCBI Taxonomy" id="2969821"/>
    <lineage>
        <taxon>Bacteria</taxon>
        <taxon>Bacillati</taxon>
        <taxon>Bacillota</taxon>
        <taxon>Bacilli</taxon>
        <taxon>Lactobacillales</taxon>
        <taxon>Aerococcaceae</taxon>
        <taxon>Fundicoccus</taxon>
    </lineage>
</organism>
<dbReference type="PROSITE" id="PS51671">
    <property type="entry name" value="ACT"/>
    <property type="match status" value="1"/>
</dbReference>
<gene>
    <name evidence="16" type="ORF">NRE15_12715</name>
</gene>
<dbReference type="InterPro" id="IPR036291">
    <property type="entry name" value="NAD(P)-bd_dom_sf"/>
</dbReference>
<keyword evidence="10" id="KW-0718">Serine biosynthesis</keyword>